<dbReference type="PANTHER" id="PTHR35011:SF2">
    <property type="entry name" value="2,3-DIKETO-L-GULONATE TRAP TRANSPORTER SMALL PERMEASE PROTEIN YIAM"/>
    <property type="match status" value="1"/>
</dbReference>
<evidence type="ECO:0000256" key="5">
    <source>
        <dbReference type="ARBA" id="ARBA00022692"/>
    </source>
</evidence>
<name>A0A2X0VN99_9GAMM</name>
<keyword evidence="2 9" id="KW-0813">Transport</keyword>
<dbReference type="Proteomes" id="UP000250086">
    <property type="component" value="Unassembled WGS sequence"/>
</dbReference>
<reference evidence="11 12" key="1">
    <citation type="submission" date="2018-06" db="EMBL/GenBank/DDBJ databases">
        <authorList>
            <consortium name="Pathogen Informatics"/>
            <person name="Doyle S."/>
        </authorList>
    </citation>
    <scope>NUCLEOTIDE SEQUENCE [LARGE SCALE GENOMIC DNA]</scope>
    <source>
        <strain evidence="11 12">NCTC13093</strain>
    </source>
</reference>
<dbReference type="GO" id="GO:0022857">
    <property type="term" value="F:transmembrane transporter activity"/>
    <property type="evidence" value="ECO:0007669"/>
    <property type="project" value="UniProtKB-UniRule"/>
</dbReference>
<feature type="transmembrane region" description="Helical" evidence="9">
    <location>
        <begin position="124"/>
        <end position="143"/>
    </location>
</feature>
<keyword evidence="4 9" id="KW-0997">Cell inner membrane</keyword>
<organism evidence="11 12">
    <name type="scientific">Anaerobiospirillum thomasii</name>
    <dbReference type="NCBI Taxonomy" id="179995"/>
    <lineage>
        <taxon>Bacteria</taxon>
        <taxon>Pseudomonadati</taxon>
        <taxon>Pseudomonadota</taxon>
        <taxon>Gammaproteobacteria</taxon>
        <taxon>Aeromonadales</taxon>
        <taxon>Succinivibrionaceae</taxon>
        <taxon>Anaerobiospirillum</taxon>
    </lineage>
</organism>
<dbReference type="InterPro" id="IPR055348">
    <property type="entry name" value="DctQ"/>
</dbReference>
<dbReference type="GO" id="GO:0015740">
    <property type="term" value="P:C4-dicarboxylate transport"/>
    <property type="evidence" value="ECO:0007669"/>
    <property type="project" value="TreeGrafter"/>
</dbReference>
<feature type="domain" description="Tripartite ATP-independent periplasmic transporters DctQ component" evidence="10">
    <location>
        <begin position="23"/>
        <end position="151"/>
    </location>
</feature>
<evidence type="ECO:0000256" key="1">
    <source>
        <dbReference type="ARBA" id="ARBA00004429"/>
    </source>
</evidence>
<evidence type="ECO:0000256" key="7">
    <source>
        <dbReference type="ARBA" id="ARBA00023136"/>
    </source>
</evidence>
<comment type="function">
    <text evidence="9">Part of the tripartite ATP-independent periplasmic (TRAP) transport system.</text>
</comment>
<evidence type="ECO:0000256" key="3">
    <source>
        <dbReference type="ARBA" id="ARBA00022475"/>
    </source>
</evidence>
<dbReference type="AlphaFoldDB" id="A0A2X0VN99"/>
<evidence type="ECO:0000259" key="10">
    <source>
        <dbReference type="Pfam" id="PF04290"/>
    </source>
</evidence>
<gene>
    <name evidence="11" type="primary">yiaM_6</name>
    <name evidence="11" type="ORF">NCTC13093_02428</name>
</gene>
<comment type="subunit">
    <text evidence="9">The complex comprises the extracytoplasmic solute receptor protein and the two transmembrane proteins.</text>
</comment>
<keyword evidence="5 9" id="KW-0812">Transmembrane</keyword>
<comment type="subcellular location">
    <subcellularLocation>
        <location evidence="1 9">Cell inner membrane</location>
        <topology evidence="1 9">Multi-pass membrane protein</topology>
    </subcellularLocation>
</comment>
<evidence type="ECO:0000256" key="9">
    <source>
        <dbReference type="RuleBase" id="RU369079"/>
    </source>
</evidence>
<proteinExistence type="inferred from homology"/>
<feature type="transmembrane region" description="Helical" evidence="9">
    <location>
        <begin position="85"/>
        <end position="104"/>
    </location>
</feature>
<dbReference type="GO" id="GO:0005886">
    <property type="term" value="C:plasma membrane"/>
    <property type="evidence" value="ECO:0007669"/>
    <property type="project" value="UniProtKB-SubCell"/>
</dbReference>
<evidence type="ECO:0000256" key="8">
    <source>
        <dbReference type="ARBA" id="ARBA00038436"/>
    </source>
</evidence>
<evidence type="ECO:0000313" key="11">
    <source>
        <dbReference type="EMBL" id="SPT70998.1"/>
    </source>
</evidence>
<evidence type="ECO:0000256" key="2">
    <source>
        <dbReference type="ARBA" id="ARBA00022448"/>
    </source>
</evidence>
<evidence type="ECO:0000256" key="6">
    <source>
        <dbReference type="ARBA" id="ARBA00022989"/>
    </source>
</evidence>
<feature type="transmembrane region" description="Helical" evidence="9">
    <location>
        <begin position="12"/>
        <end position="35"/>
    </location>
</feature>
<comment type="similarity">
    <text evidence="8 9">Belongs to the TRAP transporter small permease family.</text>
</comment>
<dbReference type="InterPro" id="IPR007387">
    <property type="entry name" value="TRAP_DctQ"/>
</dbReference>
<keyword evidence="12" id="KW-1185">Reference proteome</keyword>
<feature type="transmembrane region" description="Helical" evidence="9">
    <location>
        <begin position="47"/>
        <end position="64"/>
    </location>
</feature>
<keyword evidence="7 9" id="KW-0472">Membrane</keyword>
<evidence type="ECO:0000313" key="12">
    <source>
        <dbReference type="Proteomes" id="UP000250086"/>
    </source>
</evidence>
<accession>A0A2X0VN99</accession>
<keyword evidence="6 9" id="KW-1133">Transmembrane helix</keyword>
<dbReference type="PANTHER" id="PTHR35011">
    <property type="entry name" value="2,3-DIKETO-L-GULONATE TRAP TRANSPORTER SMALL PERMEASE PROTEIN YIAM"/>
    <property type="match status" value="1"/>
</dbReference>
<sequence>MNALFAKIDNIIKYLCAAALAGMVLLIFINTVLRYFLNRSIVSTEEICRFLFVWATFLAIISVWHKHGHIAVTTITDRLHGKSLILFRFVCSFLTLICFVSIVYGSYEYIGENSYYAQITGISYGFMILPVAISGAICLLITIEQMLQVITGKAFMNNDEEAKE</sequence>
<dbReference type="Pfam" id="PF04290">
    <property type="entry name" value="DctQ"/>
    <property type="match status" value="1"/>
</dbReference>
<dbReference type="RefSeq" id="WP_113745009.1">
    <property type="nucleotide sequence ID" value="NZ_UAPV01000001.1"/>
</dbReference>
<evidence type="ECO:0000256" key="4">
    <source>
        <dbReference type="ARBA" id="ARBA00022519"/>
    </source>
</evidence>
<keyword evidence="3" id="KW-1003">Cell membrane</keyword>
<protein>
    <recommendedName>
        <fullName evidence="9">TRAP transporter small permease protein</fullName>
    </recommendedName>
</protein>
<dbReference type="EMBL" id="UAPV01000001">
    <property type="protein sequence ID" value="SPT70998.1"/>
    <property type="molecule type" value="Genomic_DNA"/>
</dbReference>